<sequence length="80" mass="8665">MDCDYRLDLGVFVLGQLSGPEEAQLRAHLYACPPCRAELTELQNVADILARARKGAGRRKRSGASLLWLSGACAARGPRP</sequence>
<gene>
    <name evidence="4" type="ORF">J4573_13350</name>
</gene>
<dbReference type="Gene3D" id="1.10.10.1320">
    <property type="entry name" value="Anti-sigma factor, zinc-finger domain"/>
    <property type="match status" value="1"/>
</dbReference>
<feature type="domain" description="Putative zinc-finger" evidence="3">
    <location>
        <begin position="5"/>
        <end position="36"/>
    </location>
</feature>
<evidence type="ECO:0000313" key="4">
    <source>
        <dbReference type="EMBL" id="MBO2448084.1"/>
    </source>
</evidence>
<dbReference type="RefSeq" id="WP_208255747.1">
    <property type="nucleotide sequence ID" value="NZ_JAGEOJ010000005.1"/>
</dbReference>
<dbReference type="AlphaFoldDB" id="A0A939PF74"/>
<proteinExistence type="predicted"/>
<keyword evidence="1" id="KW-0805">Transcription regulation</keyword>
<dbReference type="Proteomes" id="UP000669179">
    <property type="component" value="Unassembled WGS sequence"/>
</dbReference>
<keyword evidence="2" id="KW-0804">Transcription</keyword>
<keyword evidence="5" id="KW-1185">Reference proteome</keyword>
<dbReference type="InterPro" id="IPR027383">
    <property type="entry name" value="Znf_put"/>
</dbReference>
<name>A0A939PF74_9ACTN</name>
<reference evidence="4" key="1">
    <citation type="submission" date="2021-03" db="EMBL/GenBank/DDBJ databases">
        <authorList>
            <person name="Kanchanasin P."/>
            <person name="Saeng-In P."/>
            <person name="Phongsopitanun W."/>
            <person name="Yuki M."/>
            <person name="Kudo T."/>
            <person name="Ohkuma M."/>
            <person name="Tanasupawat S."/>
        </authorList>
    </citation>
    <scope>NUCLEOTIDE SEQUENCE</scope>
    <source>
        <strain evidence="4">GKU 128</strain>
    </source>
</reference>
<dbReference type="EMBL" id="JAGEOJ010000005">
    <property type="protein sequence ID" value="MBO2448084.1"/>
    <property type="molecule type" value="Genomic_DNA"/>
</dbReference>
<dbReference type="Pfam" id="PF13490">
    <property type="entry name" value="zf-HC2"/>
    <property type="match status" value="1"/>
</dbReference>
<protein>
    <submittedName>
        <fullName evidence="4">Zf-HC2 domain-containing protein</fullName>
    </submittedName>
</protein>
<dbReference type="InterPro" id="IPR041916">
    <property type="entry name" value="Anti_sigma_zinc_sf"/>
</dbReference>
<accession>A0A939PF74</accession>
<evidence type="ECO:0000256" key="1">
    <source>
        <dbReference type="ARBA" id="ARBA00023015"/>
    </source>
</evidence>
<evidence type="ECO:0000259" key="3">
    <source>
        <dbReference type="Pfam" id="PF13490"/>
    </source>
</evidence>
<organism evidence="4 5">
    <name type="scientific">Actinomadura barringtoniae</name>
    <dbReference type="NCBI Taxonomy" id="1427535"/>
    <lineage>
        <taxon>Bacteria</taxon>
        <taxon>Bacillati</taxon>
        <taxon>Actinomycetota</taxon>
        <taxon>Actinomycetes</taxon>
        <taxon>Streptosporangiales</taxon>
        <taxon>Thermomonosporaceae</taxon>
        <taxon>Actinomadura</taxon>
    </lineage>
</organism>
<comment type="caution">
    <text evidence="4">The sequence shown here is derived from an EMBL/GenBank/DDBJ whole genome shotgun (WGS) entry which is preliminary data.</text>
</comment>
<evidence type="ECO:0000256" key="2">
    <source>
        <dbReference type="ARBA" id="ARBA00023163"/>
    </source>
</evidence>
<evidence type="ECO:0000313" key="5">
    <source>
        <dbReference type="Proteomes" id="UP000669179"/>
    </source>
</evidence>